<feature type="transmembrane region" description="Helical" evidence="5">
    <location>
        <begin position="110"/>
        <end position="131"/>
    </location>
</feature>
<keyword evidence="4 5" id="KW-0472">Membrane</keyword>
<dbReference type="RefSeq" id="WP_330500483.1">
    <property type="nucleotide sequence ID" value="NZ_JAZDWZ010000001.1"/>
</dbReference>
<feature type="transmembrane region" description="Helical" evidence="5">
    <location>
        <begin position="184"/>
        <end position="204"/>
    </location>
</feature>
<evidence type="ECO:0000256" key="2">
    <source>
        <dbReference type="ARBA" id="ARBA00022692"/>
    </source>
</evidence>
<dbReference type="EMBL" id="JAZDWZ010000001">
    <property type="protein sequence ID" value="MEE3928068.1"/>
    <property type="molecule type" value="Genomic_DNA"/>
</dbReference>
<comment type="subcellular location">
    <subcellularLocation>
        <location evidence="1">Membrane</location>
        <topology evidence="1">Multi-pass membrane protein</topology>
    </subcellularLocation>
</comment>
<dbReference type="Proteomes" id="UP001344817">
    <property type="component" value="Unassembled WGS sequence"/>
</dbReference>
<feature type="transmembrane region" description="Helical" evidence="5">
    <location>
        <begin position="24"/>
        <end position="44"/>
    </location>
</feature>
<feature type="transmembrane region" description="Helical" evidence="5">
    <location>
        <begin position="501"/>
        <end position="521"/>
    </location>
</feature>
<evidence type="ECO:0000256" key="1">
    <source>
        <dbReference type="ARBA" id="ARBA00004141"/>
    </source>
</evidence>
<proteinExistence type="predicted"/>
<feature type="transmembrane region" description="Helical" evidence="5">
    <location>
        <begin position="364"/>
        <end position="388"/>
    </location>
</feature>
<feature type="transmembrane region" description="Helical" evidence="5">
    <location>
        <begin position="445"/>
        <end position="468"/>
    </location>
</feature>
<reference evidence="6" key="1">
    <citation type="submission" date="2024-01" db="EMBL/GenBank/DDBJ databases">
        <title>Genome sequence of Mycoplasma ciconiae type strain DSM 25251.</title>
        <authorList>
            <person name="Spergser J."/>
        </authorList>
    </citation>
    <scope>NUCLEOTIDE SEQUENCE [LARGE SCALE GENOMIC DNA]</scope>
    <source>
        <strain evidence="6">DSM 25251</strain>
    </source>
</reference>
<organism evidence="6 7">
    <name type="scientific">Mycoplasmopsis ciconiae</name>
    <dbReference type="NCBI Taxonomy" id="561067"/>
    <lineage>
        <taxon>Bacteria</taxon>
        <taxon>Bacillati</taxon>
        <taxon>Mycoplasmatota</taxon>
        <taxon>Mycoplasmoidales</taxon>
        <taxon>Metamycoplasmataceae</taxon>
        <taxon>Mycoplasmopsis</taxon>
    </lineage>
</organism>
<dbReference type="PANTHER" id="PTHR11785:SF512">
    <property type="entry name" value="SOBREMESA, ISOFORM B"/>
    <property type="match status" value="1"/>
</dbReference>
<dbReference type="Gene3D" id="1.20.1740.10">
    <property type="entry name" value="Amino acid/polyamine transporter I"/>
    <property type="match status" value="1"/>
</dbReference>
<gene>
    <name evidence="6" type="ORF">V2E24_00560</name>
</gene>
<feature type="transmembrane region" description="Helical" evidence="5">
    <location>
        <begin position="56"/>
        <end position="79"/>
    </location>
</feature>
<sequence length="541" mass="61512">MSSFKKKENLKLKNKKASKKDKKLNFFAGILIVIGSSIGAGIFFKSEAVLTQNNSSLILAIFSWIIASLAILLMALSLLEITSDTNGDLSIVGWNKKFNRWMVYQMSKNFSLYINIPITFFMMPLYAIMSFQDALQAFNINVIIGNGEYDYLIWITLLVLINLYLLFTSGLSAKYASANNNITLIFKILAIVASVVVALIYFVYSKEINVNWLTKNDYNPSEQVFSIYKFAPGIGLFISWAGIFFAYDGFYVATGISEELKEPKKAPKALMIGLVVVTILHLIIALSMSINGRGDFKKFLDFLKTYNYQWVFALINLFIGIGVIGIINGFSFWIPRFIIELIKLEEIPFSKKLKKLIKPHSTKVGLLYSLVLIFPIVFVFIVAGILFYPEKNDDFYQLYGSKMSSLYNFADLISNWISLIIFGFIALSCYGAIKDALKNKNKYPKWFISVNAIIVLFMGVVLVVNFSLPFVELPLLINQKNTLEISETLIEKINYEIQGKILSIIVFFTFIAIMILPPVFTKYQLLQKTQKLCLKISKKHR</sequence>
<feature type="transmembrane region" description="Helical" evidence="5">
    <location>
        <begin position="310"/>
        <end position="334"/>
    </location>
</feature>
<keyword evidence="2 5" id="KW-0812">Transmembrane</keyword>
<dbReference type="Pfam" id="PF13520">
    <property type="entry name" value="AA_permease_2"/>
    <property type="match status" value="1"/>
</dbReference>
<evidence type="ECO:0000256" key="4">
    <source>
        <dbReference type="ARBA" id="ARBA00023136"/>
    </source>
</evidence>
<accession>A0ABU7MKM9</accession>
<comment type="caution">
    <text evidence="6">The sequence shown here is derived from an EMBL/GenBank/DDBJ whole genome shotgun (WGS) entry which is preliminary data.</text>
</comment>
<evidence type="ECO:0000256" key="3">
    <source>
        <dbReference type="ARBA" id="ARBA00022989"/>
    </source>
</evidence>
<protein>
    <submittedName>
        <fullName evidence="6">Amino acid permease</fullName>
    </submittedName>
</protein>
<evidence type="ECO:0000313" key="6">
    <source>
        <dbReference type="EMBL" id="MEE3928068.1"/>
    </source>
</evidence>
<name>A0ABU7MKM9_9BACT</name>
<evidence type="ECO:0000256" key="5">
    <source>
        <dbReference type="SAM" id="Phobius"/>
    </source>
</evidence>
<evidence type="ECO:0000313" key="7">
    <source>
        <dbReference type="Proteomes" id="UP001344817"/>
    </source>
</evidence>
<keyword evidence="3 5" id="KW-1133">Transmembrane helix</keyword>
<feature type="transmembrane region" description="Helical" evidence="5">
    <location>
        <begin position="268"/>
        <end position="290"/>
    </location>
</feature>
<dbReference type="PIRSF" id="PIRSF006060">
    <property type="entry name" value="AA_transporter"/>
    <property type="match status" value="1"/>
</dbReference>
<feature type="transmembrane region" description="Helical" evidence="5">
    <location>
        <begin position="151"/>
        <end position="172"/>
    </location>
</feature>
<keyword evidence="7" id="KW-1185">Reference proteome</keyword>
<feature type="transmembrane region" description="Helical" evidence="5">
    <location>
        <begin position="224"/>
        <end position="247"/>
    </location>
</feature>
<feature type="transmembrane region" description="Helical" evidence="5">
    <location>
        <begin position="413"/>
        <end position="433"/>
    </location>
</feature>
<dbReference type="InterPro" id="IPR002293">
    <property type="entry name" value="AA/rel_permease1"/>
</dbReference>
<dbReference type="InterPro" id="IPR050598">
    <property type="entry name" value="AminoAcid_Transporter"/>
</dbReference>
<dbReference type="PANTHER" id="PTHR11785">
    <property type="entry name" value="AMINO ACID TRANSPORTER"/>
    <property type="match status" value="1"/>
</dbReference>